<evidence type="ECO:0000256" key="2">
    <source>
        <dbReference type="ARBA" id="ARBA00010790"/>
    </source>
</evidence>
<dbReference type="InterPro" id="IPR012132">
    <property type="entry name" value="GMC_OxRdtase"/>
</dbReference>
<comment type="caution">
    <text evidence="8">The sequence shown here is derived from an EMBL/GenBank/DDBJ whole genome shotgun (WGS) entry which is preliminary data.</text>
</comment>
<feature type="domain" description="Glucose-methanol-choline oxidoreductase N-terminal" evidence="7">
    <location>
        <begin position="95"/>
        <end position="118"/>
    </location>
</feature>
<sequence>MLCFRCVGLTVFFSVIFLRAVGGGSAGCVIANRLSANPDTTVLLLEAGGLEEPSRQIPVIAAYNLGGHDDWAYWTAPQKNACLSFREQRCPMPRGKVLGGSSVLNYMLYVRGNKYDYDRWDSKYGADGWAYKDVLQYFKDIEDYHAGPLTVYHGSSGEVPVDYANTSTQLSDVYLKACKESGYRYVGYNGPTQSGCSRLQANVRGGERTSASKAFIQPVISTRRNLDVALYSHVTKINFDGKRAVGVSFSRYGQQQNLSARREVILSAGTVGSAQLLLLSGIGPKEELERLQIPVVADLPVGKNIQDHVLFFTAVPVLTDKQVGIPLFSLGDIAQYASDRTGTISIPAAVEVLHFLSTPYASGPESADVELCLISVQPANQLARAELFNIGVLPEVRSTFKNV</sequence>
<dbReference type="Pfam" id="PF00732">
    <property type="entry name" value="GMC_oxred_N"/>
    <property type="match status" value="1"/>
</dbReference>
<evidence type="ECO:0000313" key="9">
    <source>
        <dbReference type="Proteomes" id="UP001321473"/>
    </source>
</evidence>
<evidence type="ECO:0000256" key="3">
    <source>
        <dbReference type="ARBA" id="ARBA00022630"/>
    </source>
</evidence>
<proteinExistence type="inferred from homology"/>
<reference evidence="8 9" key="1">
    <citation type="journal article" date="2023" name="Arcadia Sci">
        <title>De novo assembly of a long-read Amblyomma americanum tick genome.</title>
        <authorList>
            <person name="Chou S."/>
            <person name="Poskanzer K.E."/>
            <person name="Rollins M."/>
            <person name="Thuy-Boun P.S."/>
        </authorList>
    </citation>
    <scope>NUCLEOTIDE SEQUENCE [LARGE SCALE GENOMIC DNA]</scope>
    <source>
        <strain evidence="8">F_SG_1</strain>
        <tissue evidence="8">Salivary glands</tissue>
    </source>
</reference>
<dbReference type="InterPro" id="IPR036188">
    <property type="entry name" value="FAD/NAD-bd_sf"/>
</dbReference>
<keyword evidence="4 5" id="KW-0274">FAD</keyword>
<dbReference type="PROSITE" id="PS00623">
    <property type="entry name" value="GMC_OXRED_1"/>
    <property type="match status" value="1"/>
</dbReference>
<protein>
    <recommendedName>
        <fullName evidence="7">Glucose-methanol-choline oxidoreductase N-terminal domain-containing protein</fullName>
    </recommendedName>
</protein>
<name>A0AAQ4EGF9_AMBAM</name>
<evidence type="ECO:0000256" key="6">
    <source>
        <dbReference type="SAM" id="SignalP"/>
    </source>
</evidence>
<evidence type="ECO:0000256" key="4">
    <source>
        <dbReference type="ARBA" id="ARBA00022827"/>
    </source>
</evidence>
<keyword evidence="3 5" id="KW-0285">Flavoprotein</keyword>
<dbReference type="GO" id="GO:0050660">
    <property type="term" value="F:flavin adenine dinucleotide binding"/>
    <property type="evidence" value="ECO:0007669"/>
    <property type="project" value="InterPro"/>
</dbReference>
<comment type="similarity">
    <text evidence="2 5">Belongs to the GMC oxidoreductase family.</text>
</comment>
<dbReference type="SUPFAM" id="SSF51905">
    <property type="entry name" value="FAD/NAD(P)-binding domain"/>
    <property type="match status" value="1"/>
</dbReference>
<evidence type="ECO:0000256" key="1">
    <source>
        <dbReference type="ARBA" id="ARBA00001974"/>
    </source>
</evidence>
<dbReference type="PANTHER" id="PTHR11552:SF147">
    <property type="entry name" value="CHOLINE DEHYDROGENASE, MITOCHONDRIAL"/>
    <property type="match status" value="1"/>
</dbReference>
<dbReference type="InterPro" id="IPR000172">
    <property type="entry name" value="GMC_OxRdtase_N"/>
</dbReference>
<comment type="cofactor">
    <cofactor evidence="1">
        <name>FAD</name>
        <dbReference type="ChEBI" id="CHEBI:57692"/>
    </cofactor>
</comment>
<keyword evidence="9" id="KW-1185">Reference proteome</keyword>
<evidence type="ECO:0000256" key="5">
    <source>
        <dbReference type="RuleBase" id="RU003968"/>
    </source>
</evidence>
<evidence type="ECO:0000259" key="7">
    <source>
        <dbReference type="PROSITE" id="PS00623"/>
    </source>
</evidence>
<evidence type="ECO:0000313" key="8">
    <source>
        <dbReference type="EMBL" id="KAK8773593.1"/>
    </source>
</evidence>
<dbReference type="Gene3D" id="3.50.50.60">
    <property type="entry name" value="FAD/NAD(P)-binding domain"/>
    <property type="match status" value="2"/>
</dbReference>
<accession>A0AAQ4EGF9</accession>
<dbReference type="Proteomes" id="UP001321473">
    <property type="component" value="Unassembled WGS sequence"/>
</dbReference>
<feature type="signal peptide" evidence="6">
    <location>
        <begin position="1"/>
        <end position="26"/>
    </location>
</feature>
<keyword evidence="6" id="KW-0732">Signal</keyword>
<dbReference type="PANTHER" id="PTHR11552">
    <property type="entry name" value="GLUCOSE-METHANOL-CHOLINE GMC OXIDOREDUCTASE"/>
    <property type="match status" value="1"/>
</dbReference>
<dbReference type="EMBL" id="JARKHS020016627">
    <property type="protein sequence ID" value="KAK8773593.1"/>
    <property type="molecule type" value="Genomic_DNA"/>
</dbReference>
<gene>
    <name evidence="8" type="ORF">V5799_011873</name>
</gene>
<dbReference type="GO" id="GO:0016614">
    <property type="term" value="F:oxidoreductase activity, acting on CH-OH group of donors"/>
    <property type="evidence" value="ECO:0007669"/>
    <property type="project" value="InterPro"/>
</dbReference>
<dbReference type="AlphaFoldDB" id="A0AAQ4EGF9"/>
<feature type="chain" id="PRO_5043030914" description="Glucose-methanol-choline oxidoreductase N-terminal domain-containing protein" evidence="6">
    <location>
        <begin position="27"/>
        <end position="403"/>
    </location>
</feature>
<organism evidence="8 9">
    <name type="scientific">Amblyomma americanum</name>
    <name type="common">Lone star tick</name>
    <dbReference type="NCBI Taxonomy" id="6943"/>
    <lineage>
        <taxon>Eukaryota</taxon>
        <taxon>Metazoa</taxon>
        <taxon>Ecdysozoa</taxon>
        <taxon>Arthropoda</taxon>
        <taxon>Chelicerata</taxon>
        <taxon>Arachnida</taxon>
        <taxon>Acari</taxon>
        <taxon>Parasitiformes</taxon>
        <taxon>Ixodida</taxon>
        <taxon>Ixodoidea</taxon>
        <taxon>Ixodidae</taxon>
        <taxon>Amblyomminae</taxon>
        <taxon>Amblyomma</taxon>
    </lineage>
</organism>